<name>A0ABD3FLJ2_9STRA</name>
<organism evidence="7 8">
    <name type="scientific">Phytophthora oleae</name>
    <dbReference type="NCBI Taxonomy" id="2107226"/>
    <lineage>
        <taxon>Eukaryota</taxon>
        <taxon>Sar</taxon>
        <taxon>Stramenopiles</taxon>
        <taxon>Oomycota</taxon>
        <taxon>Peronosporomycetes</taxon>
        <taxon>Peronosporales</taxon>
        <taxon>Peronosporaceae</taxon>
        <taxon>Phytophthora</taxon>
    </lineage>
</organism>
<evidence type="ECO:0000256" key="2">
    <source>
        <dbReference type="ARBA" id="ARBA00022448"/>
    </source>
</evidence>
<keyword evidence="8" id="KW-1185">Reference proteome</keyword>
<dbReference type="Pfam" id="PF07690">
    <property type="entry name" value="MFS_1"/>
    <property type="match status" value="1"/>
</dbReference>
<dbReference type="PANTHER" id="PTHR23504">
    <property type="entry name" value="MAJOR FACILITATOR SUPERFAMILY DOMAIN-CONTAINING PROTEIN 10"/>
    <property type="match status" value="1"/>
</dbReference>
<keyword evidence="2" id="KW-0813">Transport</keyword>
<keyword evidence="5 6" id="KW-0472">Membrane</keyword>
<feature type="transmembrane region" description="Helical" evidence="6">
    <location>
        <begin position="80"/>
        <end position="102"/>
    </location>
</feature>
<evidence type="ECO:0000313" key="7">
    <source>
        <dbReference type="EMBL" id="KAL3667326.1"/>
    </source>
</evidence>
<feature type="transmembrane region" description="Helical" evidence="6">
    <location>
        <begin position="347"/>
        <end position="367"/>
    </location>
</feature>
<keyword evidence="4 6" id="KW-1133">Transmembrane helix</keyword>
<comment type="caution">
    <text evidence="7">The sequence shown here is derived from an EMBL/GenBank/DDBJ whole genome shotgun (WGS) entry which is preliminary data.</text>
</comment>
<evidence type="ECO:0000256" key="6">
    <source>
        <dbReference type="SAM" id="Phobius"/>
    </source>
</evidence>
<dbReference type="InterPro" id="IPR011701">
    <property type="entry name" value="MFS"/>
</dbReference>
<feature type="transmembrane region" description="Helical" evidence="6">
    <location>
        <begin position="21"/>
        <end position="48"/>
    </location>
</feature>
<dbReference type="Gene3D" id="1.20.1250.20">
    <property type="entry name" value="MFS general substrate transporter like domains"/>
    <property type="match status" value="1"/>
</dbReference>
<reference evidence="7 8" key="1">
    <citation type="submission" date="2024-09" db="EMBL/GenBank/DDBJ databases">
        <title>Genome sequencing and assembly of Phytophthora oleae, isolate VK10A, causative agent of rot of olive drupes.</title>
        <authorList>
            <person name="Conti Taguali S."/>
            <person name="Riolo M."/>
            <person name="La Spada F."/>
            <person name="Cacciola S.O."/>
            <person name="Dionisio G."/>
        </authorList>
    </citation>
    <scope>NUCLEOTIDE SEQUENCE [LARGE SCALE GENOMIC DNA]</scope>
    <source>
        <strain evidence="7 8">VK10A</strain>
    </source>
</reference>
<dbReference type="AlphaFoldDB" id="A0ABD3FLJ2"/>
<sequence length="540" mass="58784">METSADTSMPRKPQRNRGVTCTVSAIIGLQLLSAAAFGIMSPILSIVLTEYFARLHRDGSPIDCGANPHDEACTAGSRQAAWLSSIFSAVGCVGNIILSPMLGQASDVYGRKPFLVFNQVLRLGTPFSVMYFMQPGGSITPYFVLRLVDSGFGAAGVTSAAVADIVAPEDRAAAFGIIFASLYVGYCLTAFAAPFFSREHILQIAIVLFVLRVLWAIFLLPETLPTRTRTSKARWVVENPISSMAILFRDQLFMRLTCLIALTSFVMHGIFQIQTFFLNTIVGFDVKDFGNLMLLGGALALLGQVLLLKPLVNCVKEKGVIVIALVASMAGTYGFAATAYYPHKWLVYAMTIPGCISDLSFPAISALKSINASDKVRLILIFIVFTYCRWDTNKLHFERQEQGHLQGAIYGARSIFEALGPVIFASLYGAMTRQSVWSQALPYVVASFIYFVCIGVALSLPAGKTPLPIKTVASPAPLLSPTYGDSPTSMYFETDDDDDEVDEDDEFDRLAYATKMELDDEDFLAEPLLGSSSAAKHVDV</sequence>
<feature type="transmembrane region" description="Helical" evidence="6">
    <location>
        <begin position="252"/>
        <end position="277"/>
    </location>
</feature>
<feature type="transmembrane region" description="Helical" evidence="6">
    <location>
        <begin position="201"/>
        <end position="220"/>
    </location>
</feature>
<keyword evidence="3 6" id="KW-0812">Transmembrane</keyword>
<dbReference type="InterPro" id="IPR036259">
    <property type="entry name" value="MFS_trans_sf"/>
</dbReference>
<feature type="transmembrane region" description="Helical" evidence="6">
    <location>
        <begin position="174"/>
        <end position="195"/>
    </location>
</feature>
<evidence type="ECO:0008006" key="9">
    <source>
        <dbReference type="Google" id="ProtNLM"/>
    </source>
</evidence>
<feature type="transmembrane region" description="Helical" evidence="6">
    <location>
        <begin position="320"/>
        <end position="341"/>
    </location>
</feature>
<protein>
    <recommendedName>
        <fullName evidence="9">Major facilitator superfamily (MFS) profile domain-containing protein</fullName>
    </recommendedName>
</protein>
<evidence type="ECO:0000313" key="8">
    <source>
        <dbReference type="Proteomes" id="UP001632037"/>
    </source>
</evidence>
<feature type="transmembrane region" description="Helical" evidence="6">
    <location>
        <begin position="440"/>
        <end position="460"/>
    </location>
</feature>
<dbReference type="EMBL" id="JBIMZQ010000014">
    <property type="protein sequence ID" value="KAL3667326.1"/>
    <property type="molecule type" value="Genomic_DNA"/>
</dbReference>
<evidence type="ECO:0000256" key="3">
    <source>
        <dbReference type="ARBA" id="ARBA00022692"/>
    </source>
</evidence>
<evidence type="ECO:0000256" key="1">
    <source>
        <dbReference type="ARBA" id="ARBA00004141"/>
    </source>
</evidence>
<feature type="transmembrane region" description="Helical" evidence="6">
    <location>
        <begin position="289"/>
        <end position="308"/>
    </location>
</feature>
<proteinExistence type="predicted"/>
<dbReference type="SUPFAM" id="SSF103473">
    <property type="entry name" value="MFS general substrate transporter"/>
    <property type="match status" value="1"/>
</dbReference>
<dbReference type="PANTHER" id="PTHR23504:SF1">
    <property type="entry name" value="GH21943P-RELATED"/>
    <property type="match status" value="1"/>
</dbReference>
<dbReference type="Proteomes" id="UP001632037">
    <property type="component" value="Unassembled WGS sequence"/>
</dbReference>
<accession>A0ABD3FLJ2</accession>
<gene>
    <name evidence="7" type="ORF">V7S43_007554</name>
</gene>
<comment type="subcellular location">
    <subcellularLocation>
        <location evidence="1">Membrane</location>
        <topology evidence="1">Multi-pass membrane protein</topology>
    </subcellularLocation>
</comment>
<dbReference type="GO" id="GO:0016020">
    <property type="term" value="C:membrane"/>
    <property type="evidence" value="ECO:0007669"/>
    <property type="project" value="UniProtKB-SubCell"/>
</dbReference>
<evidence type="ECO:0000256" key="4">
    <source>
        <dbReference type="ARBA" id="ARBA00022989"/>
    </source>
</evidence>
<evidence type="ECO:0000256" key="5">
    <source>
        <dbReference type="ARBA" id="ARBA00023136"/>
    </source>
</evidence>
<feature type="transmembrane region" description="Helical" evidence="6">
    <location>
        <begin position="408"/>
        <end position="428"/>
    </location>
</feature>